<reference evidence="1 2" key="1">
    <citation type="submission" date="2018-12" db="EMBL/GenBank/DDBJ databases">
        <authorList>
            <consortium name="Pathogen Informatics"/>
        </authorList>
    </citation>
    <scope>NUCLEOTIDE SEQUENCE [LARGE SCALE GENOMIC DNA]</scope>
    <source>
        <strain evidence="1 2">NCTC10437</strain>
    </source>
</reference>
<dbReference type="STRING" id="1791.GCA_001049355_01222"/>
<protein>
    <submittedName>
        <fullName evidence="1">Uncharacterized protein</fullName>
    </submittedName>
</protein>
<dbReference type="Proteomes" id="UP000279306">
    <property type="component" value="Chromosome"/>
</dbReference>
<gene>
    <name evidence="1" type="ORF">NCTC10437_03084</name>
</gene>
<dbReference type="EMBL" id="LR134356">
    <property type="protein sequence ID" value="VEG55606.1"/>
    <property type="molecule type" value="Genomic_DNA"/>
</dbReference>
<proteinExistence type="predicted"/>
<dbReference type="AlphaFoldDB" id="A0A3S4TXY8"/>
<dbReference type="KEGG" id="mauu:NCTC10437_03084"/>
<evidence type="ECO:0000313" key="1">
    <source>
        <dbReference type="EMBL" id="VEG55606.1"/>
    </source>
</evidence>
<sequence>MVSFFPRWFAKHIVRAAGLVGHHLKCHRRAQVDATRIQVCPPIDGVATRPRDKSSNCGLRAVTEA</sequence>
<organism evidence="1 2">
    <name type="scientific">Mycolicibacterium aurum</name>
    <name type="common">Mycobacterium aurum</name>
    <dbReference type="NCBI Taxonomy" id="1791"/>
    <lineage>
        <taxon>Bacteria</taxon>
        <taxon>Bacillati</taxon>
        <taxon>Actinomycetota</taxon>
        <taxon>Actinomycetes</taxon>
        <taxon>Mycobacteriales</taxon>
        <taxon>Mycobacteriaceae</taxon>
        <taxon>Mycolicibacterium</taxon>
    </lineage>
</organism>
<name>A0A3S4TXY8_MYCAU</name>
<evidence type="ECO:0000313" key="2">
    <source>
        <dbReference type="Proteomes" id="UP000279306"/>
    </source>
</evidence>
<keyword evidence="2" id="KW-1185">Reference proteome</keyword>
<accession>A0A3S4TXY8</accession>